<dbReference type="InterPro" id="IPR024990">
    <property type="entry name" value="Apc1"/>
</dbReference>
<keyword evidence="3" id="KW-0677">Repeat</keyword>
<evidence type="ECO:0000256" key="4">
    <source>
        <dbReference type="ARBA" id="ARBA00022776"/>
    </source>
</evidence>
<dbReference type="InterPro" id="IPR011989">
    <property type="entry name" value="ARM-like"/>
</dbReference>
<keyword evidence="5" id="KW-0131">Cell cycle</keyword>
<dbReference type="GO" id="GO:0005680">
    <property type="term" value="C:anaphase-promoting complex"/>
    <property type="evidence" value="ECO:0007669"/>
    <property type="project" value="InterPro"/>
</dbReference>
<organism evidence="8 9">
    <name type="scientific">Australozyma saopauloensis</name>
    <dbReference type="NCBI Taxonomy" id="291208"/>
    <lineage>
        <taxon>Eukaryota</taxon>
        <taxon>Fungi</taxon>
        <taxon>Dikarya</taxon>
        <taxon>Ascomycota</taxon>
        <taxon>Saccharomycotina</taxon>
        <taxon>Pichiomycetes</taxon>
        <taxon>Metschnikowiaceae</taxon>
        <taxon>Australozyma</taxon>
    </lineage>
</organism>
<accession>A0AAX4H7T3</accession>
<comment type="similarity">
    <text evidence="1">Belongs to the APC1 family.</text>
</comment>
<evidence type="ECO:0000256" key="1">
    <source>
        <dbReference type="ARBA" id="ARBA00010547"/>
    </source>
</evidence>
<dbReference type="RefSeq" id="XP_062877006.1">
    <property type="nucleotide sequence ID" value="XM_063020936.1"/>
</dbReference>
<feature type="domain" description="Anaphase-promoting complex subunit 1 N-terminal" evidence="6">
    <location>
        <begin position="65"/>
        <end position="121"/>
    </location>
</feature>
<evidence type="ECO:0008006" key="10">
    <source>
        <dbReference type="Google" id="ProtNLM"/>
    </source>
</evidence>
<dbReference type="GeneID" id="88172967"/>
<sequence length="1550" mass="174123">MALVSPCLDLTRDLYLPDLPKHTTHLFSNGRRLLLLPNLVILMQGSIVSKRLTYDEELITASYVTFAKSGNNPEVEALVVCLKHSAYIYYPQGASHIVSFPFTVKAAFTFGTGLILEREIDGKLLTPTAGVYEPRFFTLVDPLGELCVVTSSSTSVLSSHESVIYFPARGLNKTRYLCATYNSRSRSINVYYVKASIRHKAVNGGQSIKKRKNFSISSPTAVRILEDDLYDAVDSSMSPVTVSMNMEKKRTSTLLSGISSIARMGSESTIPELKVPPVKGSLELGNLRKNMIWTKVGLFQNKSKRLHLCVSGLHYEGKEALVISNRLTQETKVYIYKQLSGNIPTYECSYQTKCLHAYPLDHLDLPGWLVLLNTDSLLQLIHPVLEIESPPIPFAGKLPSMSMIASSYQSTLAIRSNTENRKTYLLNLVLEPSNTVVSLCLKAWQYLSGSKINEQVKVIWRAAYMRDELKDEWNAYVVTILSLIYPFEEQQESISVHNEITELLDSARVIHDQFHINYSFYDLLPFIVVSLHLIYEEVKLNSLNSSFTNKLGTLLTQLVVWMGWLEQWTNYYMIDQEYIDRHVRLLLIVLVHQPPDLFRYLTSLFSRNVEPYLQFSQLVEESEEINRVITPTTHIVCTLFEILLTSRMESEAIIKAMREFKITPSFLETLPAGLSLPLKNYLLYCQNNPQLQWATTALELAGRRDLTALLQPDSSYCDIPQENKMISSTVGRDARSLLGSVASGTDSFLPWDGQSEADRIQITKLIFDKDRRYYEITSLLHQTRTQTATIALDEDTNEYNLTILRRTIAALVGVRTVTIPLGRAALFYSGRMPFLTEKFPIPKFNLNTLISPSMTTIVLQEDSINAKVMEWGHFHNGVSSGLSISPHSKGITGSWVNFNKPKENNAQHAGFLLGLGLNGHLKKLEEWHIYNYLGPKHPLTSVGLLIGMAASLRASKDNKLTKVLSVHAVALLPQGANDLNVPLIVQAAGLIGIGLLYLETQHRRMSEILLLQVGEQCAHAESFEEQESYRLAAGIGLGLINLGKGNDLKGLSGTNVVDLLLSYAISIRDSHSNYDMDKSGSGSILALGFIYLRTENRAIASKLAIPESEPLLDYVRPDLLLLRCLAQNLIMWDSIKGTREWIESQIPNVMRQKYKISKIRVLDSDQISYFYVLAGACLSLAIKFASSQNHQARDALLYYLDICINLSGTYAENYDQKIALGSLNQLENILGISVAVVMAGSGDLDVFRRLRVLHGRIDELVDFGSHMAYSMALGQLFLGGGQYGFAKNNFAIAALVISLYPVYPNEGSDHEVHLQALRHFWALSVELRCLVVRDVEDGSPVKVPVKISYRGGSCKQVYSPCLLPCLDEIAFIEVNSPEYFNVKIDFSVNSEYLERFKSSLVVYVLEKRNYETLKVSMTALLENSKQSLMQDPKKEGRHSENTKSILESKVAHSLSLFDKGVYVHANDCEMQDLEMHAINSGLSIYNIFNSKIELDAMSTRPKRAEEIADLSLLFAYTDHLLSLDLFYLDASFIERLKRNVRQLIHLQAAA</sequence>
<name>A0AAX4H7T3_9ASCO</name>
<keyword evidence="4" id="KW-0498">Mitosis</keyword>
<evidence type="ECO:0000313" key="8">
    <source>
        <dbReference type="EMBL" id="WPK24623.1"/>
    </source>
</evidence>
<dbReference type="GO" id="GO:0051301">
    <property type="term" value="P:cell division"/>
    <property type="evidence" value="ECO:0007669"/>
    <property type="project" value="UniProtKB-KW"/>
</dbReference>
<dbReference type="GO" id="GO:0007091">
    <property type="term" value="P:metaphase/anaphase transition of mitotic cell cycle"/>
    <property type="evidence" value="ECO:0007669"/>
    <property type="project" value="TreeGrafter"/>
</dbReference>
<reference evidence="8 9" key="1">
    <citation type="submission" date="2023-10" db="EMBL/GenBank/DDBJ databases">
        <title>Draft Genome Sequence of Candida saopaulonensis from a very Premature Infant with Sepsis.</title>
        <authorList>
            <person name="Ning Y."/>
            <person name="Dai R."/>
            <person name="Xiao M."/>
            <person name="Xu Y."/>
            <person name="Yan Q."/>
            <person name="Zhang L."/>
        </authorList>
    </citation>
    <scope>NUCLEOTIDE SEQUENCE [LARGE SCALE GENOMIC DNA]</scope>
    <source>
        <strain evidence="8 9">19XY460</strain>
    </source>
</reference>
<dbReference type="PANTHER" id="PTHR12827:SF3">
    <property type="entry name" value="ANAPHASE-PROMOTING COMPLEX SUBUNIT 1"/>
    <property type="match status" value="1"/>
</dbReference>
<dbReference type="GO" id="GO:0060090">
    <property type="term" value="F:molecular adaptor activity"/>
    <property type="evidence" value="ECO:0007669"/>
    <property type="project" value="TreeGrafter"/>
</dbReference>
<dbReference type="Pfam" id="PF21282">
    <property type="entry name" value="APC1_3rd"/>
    <property type="match status" value="1"/>
</dbReference>
<dbReference type="InterPro" id="IPR049255">
    <property type="entry name" value="Apc1_N"/>
</dbReference>
<dbReference type="PANTHER" id="PTHR12827">
    <property type="entry name" value="MEIOTIC CHECKPOINT REGULATOR TSG24 FAMILY MEMBER"/>
    <property type="match status" value="1"/>
</dbReference>
<dbReference type="KEGG" id="asau:88172967"/>
<evidence type="ECO:0000256" key="3">
    <source>
        <dbReference type="ARBA" id="ARBA00022737"/>
    </source>
</evidence>
<dbReference type="GO" id="GO:0031145">
    <property type="term" value="P:anaphase-promoting complex-dependent catabolic process"/>
    <property type="evidence" value="ECO:0007669"/>
    <property type="project" value="TreeGrafter"/>
</dbReference>
<proteinExistence type="inferred from homology"/>
<evidence type="ECO:0000259" key="7">
    <source>
        <dbReference type="Pfam" id="PF21282"/>
    </source>
</evidence>
<evidence type="ECO:0000256" key="2">
    <source>
        <dbReference type="ARBA" id="ARBA00022618"/>
    </source>
</evidence>
<evidence type="ECO:0000256" key="5">
    <source>
        <dbReference type="ARBA" id="ARBA00023306"/>
    </source>
</evidence>
<dbReference type="FunFam" id="1.25.10.10:FF:000435">
    <property type="entry name" value="Ubiquitin ligase subunit"/>
    <property type="match status" value="1"/>
</dbReference>
<protein>
    <recommendedName>
        <fullName evidence="10">Anaphase-promoting complex subunit 1</fullName>
    </recommendedName>
</protein>
<dbReference type="EMBL" id="CP138895">
    <property type="protein sequence ID" value="WPK24623.1"/>
    <property type="molecule type" value="Genomic_DNA"/>
</dbReference>
<dbReference type="Gene3D" id="1.25.10.10">
    <property type="entry name" value="Leucine-rich Repeat Variant"/>
    <property type="match status" value="2"/>
</dbReference>
<gene>
    <name evidence="8" type="ORF">PUMCH_001902</name>
</gene>
<dbReference type="InterPro" id="IPR048971">
    <property type="entry name" value="Apc1_3rd"/>
</dbReference>
<evidence type="ECO:0000259" key="6">
    <source>
        <dbReference type="Pfam" id="PF12859"/>
    </source>
</evidence>
<dbReference type="Pfam" id="PF12859">
    <property type="entry name" value="ANAPC1"/>
    <property type="match status" value="1"/>
</dbReference>
<dbReference type="GO" id="GO:0070979">
    <property type="term" value="P:protein K11-linked ubiquitination"/>
    <property type="evidence" value="ECO:0007669"/>
    <property type="project" value="TreeGrafter"/>
</dbReference>
<keyword evidence="2" id="KW-0132">Cell division</keyword>
<keyword evidence="9" id="KW-1185">Reference proteome</keyword>
<feature type="domain" description="Anaphase-promoting complex subunit 1 beta-sandwich" evidence="7">
    <location>
        <begin position="1328"/>
        <end position="1399"/>
    </location>
</feature>
<dbReference type="Proteomes" id="UP001338582">
    <property type="component" value="Chromosome 2"/>
</dbReference>
<evidence type="ECO:0000313" key="9">
    <source>
        <dbReference type="Proteomes" id="UP001338582"/>
    </source>
</evidence>